<feature type="compositionally biased region" description="Basic residues" evidence="3">
    <location>
        <begin position="1"/>
        <end position="18"/>
    </location>
</feature>
<dbReference type="SUPFAM" id="SSF52540">
    <property type="entry name" value="P-loop containing nucleoside triphosphate hydrolases"/>
    <property type="match status" value="1"/>
</dbReference>
<keyword evidence="5" id="KW-0378">Hydrolase</keyword>
<dbReference type="CDD" id="cd17917">
    <property type="entry name" value="DEXHc_RHA-like"/>
    <property type="match status" value="1"/>
</dbReference>
<keyword evidence="5" id="KW-0547">Nucleotide-binding</keyword>
<dbReference type="SMART" id="SM00487">
    <property type="entry name" value="DEXDc"/>
    <property type="match status" value="1"/>
</dbReference>
<feature type="domain" description="Helicase ATP-binding" evidence="4">
    <location>
        <begin position="614"/>
        <end position="792"/>
    </location>
</feature>
<comment type="caution">
    <text evidence="5">The sequence shown here is derived from an EMBL/GenBank/DDBJ whole genome shotgun (WGS) entry which is preliminary data.</text>
</comment>
<feature type="region of interest" description="Disordered" evidence="3">
    <location>
        <begin position="1"/>
        <end position="34"/>
    </location>
</feature>
<dbReference type="GO" id="GO:0003724">
    <property type="term" value="F:RNA helicase activity"/>
    <property type="evidence" value="ECO:0007669"/>
    <property type="project" value="UniProtKB-EC"/>
</dbReference>
<comment type="catalytic activity">
    <reaction evidence="2">
        <text>ATP + H2O = ADP + phosphate + H(+)</text>
        <dbReference type="Rhea" id="RHEA:13065"/>
        <dbReference type="ChEBI" id="CHEBI:15377"/>
        <dbReference type="ChEBI" id="CHEBI:15378"/>
        <dbReference type="ChEBI" id="CHEBI:30616"/>
        <dbReference type="ChEBI" id="CHEBI:43474"/>
        <dbReference type="ChEBI" id="CHEBI:456216"/>
        <dbReference type="EC" id="3.6.4.13"/>
    </reaction>
</comment>
<dbReference type="InterPro" id="IPR011545">
    <property type="entry name" value="DEAD/DEAH_box_helicase_dom"/>
</dbReference>
<feature type="region of interest" description="Disordered" evidence="3">
    <location>
        <begin position="961"/>
        <end position="1007"/>
    </location>
</feature>
<proteinExistence type="predicted"/>
<dbReference type="InterPro" id="IPR056890">
    <property type="entry name" value="UBA_DHX29-like"/>
</dbReference>
<dbReference type="GO" id="GO:0005524">
    <property type="term" value="F:ATP binding"/>
    <property type="evidence" value="ECO:0007669"/>
    <property type="project" value="InterPro"/>
</dbReference>
<name>A0AAP0GDF9_9ASPA</name>
<accession>A0AAP0GDF9</accession>
<dbReference type="Gene3D" id="3.40.50.300">
    <property type="entry name" value="P-loop containing nucleotide triphosphate hydrolases"/>
    <property type="match status" value="2"/>
</dbReference>
<gene>
    <name evidence="5" type="ORF">KSP39_PZI003554</name>
</gene>
<dbReference type="GO" id="GO:0016787">
    <property type="term" value="F:hydrolase activity"/>
    <property type="evidence" value="ECO:0007669"/>
    <property type="project" value="UniProtKB-KW"/>
</dbReference>
<evidence type="ECO:0000313" key="6">
    <source>
        <dbReference type="Proteomes" id="UP001418222"/>
    </source>
</evidence>
<dbReference type="PANTHER" id="PTHR18934:SF246">
    <property type="entry name" value="DEXH-BOX ATP-DEPENDENT RNA HELICASE DEXH4, CHLOROPLASTIC-RELATED"/>
    <property type="match status" value="1"/>
</dbReference>
<dbReference type="EMBL" id="JBBWWQ010000003">
    <property type="protein sequence ID" value="KAK8952510.1"/>
    <property type="molecule type" value="Genomic_DNA"/>
</dbReference>
<dbReference type="GO" id="GO:0003723">
    <property type="term" value="F:RNA binding"/>
    <property type="evidence" value="ECO:0007669"/>
    <property type="project" value="TreeGrafter"/>
</dbReference>
<evidence type="ECO:0000256" key="3">
    <source>
        <dbReference type="SAM" id="MobiDB-lite"/>
    </source>
</evidence>
<protein>
    <recommendedName>
        <fullName evidence="1">RNA helicase</fullName>
        <ecNumber evidence="1">3.6.4.13</ecNumber>
    </recommendedName>
</protein>
<dbReference type="AlphaFoldDB" id="A0AAP0GDF9"/>
<evidence type="ECO:0000256" key="2">
    <source>
        <dbReference type="ARBA" id="ARBA00047984"/>
    </source>
</evidence>
<evidence type="ECO:0000256" key="1">
    <source>
        <dbReference type="ARBA" id="ARBA00012552"/>
    </source>
</evidence>
<keyword evidence="5" id="KW-0347">Helicase</keyword>
<evidence type="ECO:0000313" key="5">
    <source>
        <dbReference type="EMBL" id="KAK8952510.1"/>
    </source>
</evidence>
<dbReference type="EC" id="3.6.4.13" evidence="1"/>
<dbReference type="PROSITE" id="PS51192">
    <property type="entry name" value="HELICASE_ATP_BIND_1"/>
    <property type="match status" value="1"/>
</dbReference>
<dbReference type="Pfam" id="PF24899">
    <property type="entry name" value="UBA_DHX29"/>
    <property type="match status" value="1"/>
</dbReference>
<dbReference type="SUPFAM" id="SSF54768">
    <property type="entry name" value="dsRNA-binding domain-like"/>
    <property type="match status" value="1"/>
</dbReference>
<organism evidence="5 6">
    <name type="scientific">Platanthera zijinensis</name>
    <dbReference type="NCBI Taxonomy" id="2320716"/>
    <lineage>
        <taxon>Eukaryota</taxon>
        <taxon>Viridiplantae</taxon>
        <taxon>Streptophyta</taxon>
        <taxon>Embryophyta</taxon>
        <taxon>Tracheophyta</taxon>
        <taxon>Spermatophyta</taxon>
        <taxon>Magnoliopsida</taxon>
        <taxon>Liliopsida</taxon>
        <taxon>Asparagales</taxon>
        <taxon>Orchidaceae</taxon>
        <taxon>Orchidoideae</taxon>
        <taxon>Orchideae</taxon>
        <taxon>Orchidinae</taxon>
        <taxon>Platanthera</taxon>
    </lineage>
</organism>
<dbReference type="FunFam" id="3.40.50.300:FF:000500">
    <property type="entry name" value="ATP-dependent RNA helicase DHX29"/>
    <property type="match status" value="1"/>
</dbReference>
<keyword evidence="5" id="KW-0067">ATP-binding</keyword>
<dbReference type="InterPro" id="IPR027417">
    <property type="entry name" value="P-loop_NTPase"/>
</dbReference>
<dbReference type="Pfam" id="PF00270">
    <property type="entry name" value="DEAD"/>
    <property type="match status" value="1"/>
</dbReference>
<evidence type="ECO:0000259" key="4">
    <source>
        <dbReference type="PROSITE" id="PS51192"/>
    </source>
</evidence>
<dbReference type="PANTHER" id="PTHR18934">
    <property type="entry name" value="ATP-DEPENDENT RNA HELICASE"/>
    <property type="match status" value="1"/>
</dbReference>
<dbReference type="Proteomes" id="UP001418222">
    <property type="component" value="Unassembled WGS sequence"/>
</dbReference>
<dbReference type="InterPro" id="IPR014001">
    <property type="entry name" value="Helicase_ATP-bd"/>
</dbReference>
<keyword evidence="6" id="KW-1185">Reference proteome</keyword>
<reference evidence="5 6" key="1">
    <citation type="journal article" date="2022" name="Nat. Plants">
        <title>Genomes of leafy and leafless Platanthera orchids illuminate the evolution of mycoheterotrophy.</title>
        <authorList>
            <person name="Li M.H."/>
            <person name="Liu K.W."/>
            <person name="Li Z."/>
            <person name="Lu H.C."/>
            <person name="Ye Q.L."/>
            <person name="Zhang D."/>
            <person name="Wang J.Y."/>
            <person name="Li Y.F."/>
            <person name="Zhong Z.M."/>
            <person name="Liu X."/>
            <person name="Yu X."/>
            <person name="Liu D.K."/>
            <person name="Tu X.D."/>
            <person name="Liu B."/>
            <person name="Hao Y."/>
            <person name="Liao X.Y."/>
            <person name="Jiang Y.T."/>
            <person name="Sun W.H."/>
            <person name="Chen J."/>
            <person name="Chen Y.Q."/>
            <person name="Ai Y."/>
            <person name="Zhai J.W."/>
            <person name="Wu S.S."/>
            <person name="Zhou Z."/>
            <person name="Hsiao Y.Y."/>
            <person name="Wu W.L."/>
            <person name="Chen Y.Y."/>
            <person name="Lin Y.F."/>
            <person name="Hsu J.L."/>
            <person name="Li C.Y."/>
            <person name="Wang Z.W."/>
            <person name="Zhao X."/>
            <person name="Zhong W.Y."/>
            <person name="Ma X.K."/>
            <person name="Ma L."/>
            <person name="Huang J."/>
            <person name="Chen G.Z."/>
            <person name="Huang M.Z."/>
            <person name="Huang L."/>
            <person name="Peng D.H."/>
            <person name="Luo Y.B."/>
            <person name="Zou S.Q."/>
            <person name="Chen S.P."/>
            <person name="Lan S."/>
            <person name="Tsai W.C."/>
            <person name="Van de Peer Y."/>
            <person name="Liu Z.J."/>
        </authorList>
    </citation>
    <scope>NUCLEOTIDE SEQUENCE [LARGE SCALE GENOMIC DNA]</scope>
    <source>
        <strain evidence="5">Lor287</strain>
    </source>
</reference>
<sequence>MAPKKQKGAGKAPSKSKGHTVDSKSAPKLQISAENERRLRRLLLNTERPPLDVTAADPSAVSSTSVTRAQKTRRIRGVYDKLSLEGFTSDQIEQALSALKEGATFEIALDWLCLNIPGNELPLKFSSGAASSTIEEARSVRIVSTARADWVPTQRPIDELKEGTFGLSVRSKGQRDESSIDFGKSSQAVWIRKYLEQEEEKEDEDKEKEKEVDPCSRADSVAKEYRLARLGALEAKQKRNKMSQKNYNEIISQLKQELASLGLSENDLESELHDEIATLKMQVMPSGYLSLESKPSDDAKFEGETVSASIVGSSRFEELNHIVGSSIHSVPDECEQKEDLEELKLDNLFSEDCSYGETLPSEALKRQKEKFVHLEYCHILGNIDEIWKKGDPARIPKSVLQKLCQRLGWGAPKYNRVSTVENKFVYSVSILRTASGRGKSRKAGGLINFHYPNHDDGFRSTEEAQNKIAAFVLYQLFPNLPFAHLLIEPYASFIMERLKEDEFLERVEDNENNRRVEFVDSLLDGVSKPRASKDVKDESISREMLADSPNKDGECNFLFENTKMTSLEGLSYREQRESKLLKEELQNKMMNPKYMEMLETRAALPIAKLQDNLLQLFSDNDVIIVSGETGSGKTTQVPQFILDDMIKSGLGGVCNIICTQPRRIAAMSVAERVSDERCESSPGGDGSLVGYHVRLDSVRNERTKLLFCTTGILLRKLASNADLVGVTHVIVDEVHERSLLGDFLLIVLKNIIKRQSSCSRRRSNLKVILMSATFDSSLFSKYFGNCPVITAEGRTHPVSVSYIEDIYEKLEYHLPSDSIVSGATLKSNRGRRTGKNSMETHRGKKNLVMPSWGDETLLFEDYVNPYYISDLYHSYSERTQQNLKSMNEDVIDFDLLEDLIYHIDETYPPGAILVFLPGVPEIELLVNRLAASFQFRGVSSDWVLPLHSSLSSMEQRKVFLSPPENTRKGGAGQQARVGPDGGKTAESVGNGEGEGVPAVADKTERAD</sequence>